<dbReference type="InterPro" id="IPR050602">
    <property type="entry name" value="Malonyl-ACP_OMT"/>
</dbReference>
<evidence type="ECO:0000256" key="1">
    <source>
        <dbReference type="ARBA" id="ARBA00022603"/>
    </source>
</evidence>
<organism evidence="4 5">
    <name type="scientific">Paralimibaculum aggregatum</name>
    <dbReference type="NCBI Taxonomy" id="3036245"/>
    <lineage>
        <taxon>Bacteria</taxon>
        <taxon>Pseudomonadati</taxon>
        <taxon>Pseudomonadota</taxon>
        <taxon>Alphaproteobacteria</taxon>
        <taxon>Rhodobacterales</taxon>
        <taxon>Paracoccaceae</taxon>
        <taxon>Paralimibaculum</taxon>
    </lineage>
</organism>
<gene>
    <name evidence="4" type="ORF">LNKW23_15760</name>
</gene>
<dbReference type="Pfam" id="PF08241">
    <property type="entry name" value="Methyltransf_11"/>
    <property type="match status" value="1"/>
</dbReference>
<dbReference type="InterPro" id="IPR029063">
    <property type="entry name" value="SAM-dependent_MTases_sf"/>
</dbReference>
<dbReference type="PANTHER" id="PTHR13090:SF1">
    <property type="entry name" value="ARGININE-HYDROXYLASE NDUFAF5, MITOCHONDRIAL"/>
    <property type="match status" value="1"/>
</dbReference>
<accession>A0ABQ6LMA6</accession>
<evidence type="ECO:0000313" key="4">
    <source>
        <dbReference type="EMBL" id="GMG82363.1"/>
    </source>
</evidence>
<keyword evidence="5" id="KW-1185">Reference proteome</keyword>
<comment type="caution">
    <text evidence="4">The sequence shown here is derived from an EMBL/GenBank/DDBJ whole genome shotgun (WGS) entry which is preliminary data.</text>
</comment>
<evidence type="ECO:0000256" key="2">
    <source>
        <dbReference type="ARBA" id="ARBA00022679"/>
    </source>
</evidence>
<evidence type="ECO:0000313" key="5">
    <source>
        <dbReference type="Proteomes" id="UP001239909"/>
    </source>
</evidence>
<reference evidence="4 5" key="1">
    <citation type="submission" date="2023-04" db="EMBL/GenBank/DDBJ databases">
        <title>Marinoamorphus aggregata gen. nov., sp. Nov., isolate from tissue of brittle star Ophioplocus japonicus.</title>
        <authorList>
            <person name="Kawano K."/>
            <person name="Sawayama S."/>
            <person name="Nakagawa S."/>
        </authorList>
    </citation>
    <scope>NUCLEOTIDE SEQUENCE [LARGE SCALE GENOMIC DNA]</scope>
    <source>
        <strain evidence="4 5">NKW23</strain>
    </source>
</reference>
<evidence type="ECO:0000259" key="3">
    <source>
        <dbReference type="Pfam" id="PF08241"/>
    </source>
</evidence>
<name>A0ABQ6LMA6_9RHOB</name>
<sequence>MGDTRPEIFETAALGRRRDRAMACGFADGADFLWRIAADGIAERLADTPRGFPRAVLLGTGAGAVAAALPAKAGSERLLQLDPSAAMARAAGPGALVDPCETLPLEPAAADLALSVLLMHWQNDPVGHLVQLRRALAPDGLAIAVLFGGQSLAGLRAAFASAEAEILGGITPRVAPMAELRDLGALMQRAGFAMPVADRETLTASYADPLALMRELRAMGETNILKGRARGLLRRDVLARAAELYAAHWGTAEGRVEAVFELVFLTGWAPGPGQPEALRPGSATTRLADVLGTVEIPSGEKPPGEAGGR</sequence>
<dbReference type="PANTHER" id="PTHR13090">
    <property type="entry name" value="ARGININE-HYDROXYLASE NDUFAF5, MITOCHONDRIAL"/>
    <property type="match status" value="1"/>
</dbReference>
<dbReference type="Proteomes" id="UP001239909">
    <property type="component" value="Unassembled WGS sequence"/>
</dbReference>
<dbReference type="EMBL" id="BSYI01000010">
    <property type="protein sequence ID" value="GMG82363.1"/>
    <property type="molecule type" value="Genomic_DNA"/>
</dbReference>
<proteinExistence type="predicted"/>
<keyword evidence="1 4" id="KW-0489">Methyltransferase</keyword>
<dbReference type="GO" id="GO:0032259">
    <property type="term" value="P:methylation"/>
    <property type="evidence" value="ECO:0007669"/>
    <property type="project" value="UniProtKB-KW"/>
</dbReference>
<keyword evidence="2" id="KW-0808">Transferase</keyword>
<dbReference type="InterPro" id="IPR013216">
    <property type="entry name" value="Methyltransf_11"/>
</dbReference>
<dbReference type="Gene3D" id="3.40.50.150">
    <property type="entry name" value="Vaccinia Virus protein VP39"/>
    <property type="match status" value="1"/>
</dbReference>
<dbReference type="GO" id="GO:0008168">
    <property type="term" value="F:methyltransferase activity"/>
    <property type="evidence" value="ECO:0007669"/>
    <property type="project" value="UniProtKB-KW"/>
</dbReference>
<feature type="domain" description="Methyltransferase type 11" evidence="3">
    <location>
        <begin position="58"/>
        <end position="143"/>
    </location>
</feature>
<protein>
    <submittedName>
        <fullName evidence="4">Methyltransferase domain-containing protein</fullName>
    </submittedName>
</protein>
<dbReference type="SUPFAM" id="SSF53335">
    <property type="entry name" value="S-adenosyl-L-methionine-dependent methyltransferases"/>
    <property type="match status" value="1"/>
</dbReference>
<dbReference type="RefSeq" id="WP_285671143.1">
    <property type="nucleotide sequence ID" value="NZ_BSYI01000010.1"/>
</dbReference>